<name>A0A9P7GSJ3_9AGAR</name>
<feature type="transmembrane region" description="Helical" evidence="1">
    <location>
        <begin position="261"/>
        <end position="285"/>
    </location>
</feature>
<feature type="transmembrane region" description="Helical" evidence="1">
    <location>
        <begin position="297"/>
        <end position="316"/>
    </location>
</feature>
<feature type="domain" description="YVC1 N-terminal linker helical" evidence="2">
    <location>
        <begin position="30"/>
        <end position="111"/>
    </location>
</feature>
<comment type="caution">
    <text evidence="3">The sequence shown here is derived from an EMBL/GenBank/DDBJ whole genome shotgun (WGS) entry which is preliminary data.</text>
</comment>
<organism evidence="3 4">
    <name type="scientific">Sphagnurus paluster</name>
    <dbReference type="NCBI Taxonomy" id="117069"/>
    <lineage>
        <taxon>Eukaryota</taxon>
        <taxon>Fungi</taxon>
        <taxon>Dikarya</taxon>
        <taxon>Basidiomycota</taxon>
        <taxon>Agaricomycotina</taxon>
        <taxon>Agaricomycetes</taxon>
        <taxon>Agaricomycetidae</taxon>
        <taxon>Agaricales</taxon>
        <taxon>Tricholomatineae</taxon>
        <taxon>Lyophyllaceae</taxon>
        <taxon>Sphagnurus</taxon>
    </lineage>
</organism>
<feature type="transmembrane region" description="Helical" evidence="1">
    <location>
        <begin position="441"/>
        <end position="460"/>
    </location>
</feature>
<reference evidence="3" key="1">
    <citation type="submission" date="2021-02" db="EMBL/GenBank/DDBJ databases">
        <authorList>
            <person name="Nieuwenhuis M."/>
            <person name="Van De Peppel L.J.J."/>
        </authorList>
    </citation>
    <scope>NUCLEOTIDE SEQUENCE</scope>
    <source>
        <strain evidence="3">D49</strain>
    </source>
</reference>
<dbReference type="Proteomes" id="UP000717328">
    <property type="component" value="Unassembled WGS sequence"/>
</dbReference>
<dbReference type="EMBL" id="JABCKI010000004">
    <property type="protein sequence ID" value="KAG5654620.1"/>
    <property type="molecule type" value="Genomic_DNA"/>
</dbReference>
<gene>
    <name evidence="3" type="ORF">H0H81_011595</name>
</gene>
<dbReference type="OrthoDB" id="301415at2759"/>
<dbReference type="InterPro" id="IPR052971">
    <property type="entry name" value="TRP_calcium_channel"/>
</dbReference>
<keyword evidence="1" id="KW-0472">Membrane</keyword>
<keyword evidence="1" id="KW-0812">Transmembrane</keyword>
<feature type="transmembrane region" description="Helical" evidence="1">
    <location>
        <begin position="354"/>
        <end position="375"/>
    </location>
</feature>
<reference evidence="3" key="2">
    <citation type="submission" date="2021-10" db="EMBL/GenBank/DDBJ databases">
        <title>Phylogenomics reveals ancestral predisposition of the termite-cultivated fungus Termitomyces towards a domesticated lifestyle.</title>
        <authorList>
            <person name="Auxier B."/>
            <person name="Grum-Grzhimaylo A."/>
            <person name="Cardenas M.E."/>
            <person name="Lodge J.D."/>
            <person name="Laessoe T."/>
            <person name="Pedersen O."/>
            <person name="Smith M.E."/>
            <person name="Kuyper T.W."/>
            <person name="Franco-Molano E.A."/>
            <person name="Baroni T.J."/>
            <person name="Aanen D.K."/>
        </authorList>
    </citation>
    <scope>NUCLEOTIDE SEQUENCE</scope>
    <source>
        <strain evidence="3">D49</strain>
    </source>
</reference>
<evidence type="ECO:0000313" key="3">
    <source>
        <dbReference type="EMBL" id="KAG5654620.1"/>
    </source>
</evidence>
<evidence type="ECO:0000256" key="1">
    <source>
        <dbReference type="SAM" id="Phobius"/>
    </source>
</evidence>
<protein>
    <recommendedName>
        <fullName evidence="2">YVC1 N-terminal linker helical domain-containing protein</fullName>
    </recommendedName>
</protein>
<evidence type="ECO:0000259" key="2">
    <source>
        <dbReference type="Pfam" id="PF23190"/>
    </source>
</evidence>
<accession>A0A9P7GSJ3</accession>
<dbReference type="PANTHER" id="PTHR35859:SF4">
    <property type="entry name" value="MEMBRANE CHANNEL PROTEIN, PUTATIVE (AFU_ORTHOLOGUE AFUA_6G11300)-RELATED"/>
    <property type="match status" value="1"/>
</dbReference>
<dbReference type="InterPro" id="IPR056337">
    <property type="entry name" value="LHD_YVC1"/>
</dbReference>
<dbReference type="Pfam" id="PF23190">
    <property type="entry name" value="LHD_TRPY1"/>
    <property type="match status" value="2"/>
</dbReference>
<keyword evidence="1" id="KW-1133">Transmembrane helix</keyword>
<keyword evidence="4" id="KW-1185">Reference proteome</keyword>
<evidence type="ECO:0000313" key="4">
    <source>
        <dbReference type="Proteomes" id="UP000717328"/>
    </source>
</evidence>
<sequence length="547" mass="61181">MPNFLDAPENGDQSSLLSINFVKPSPDTLTKLIKRLRALTLNLLPVEVEPASINDPTSRVITPQVISAYMAAAGDFTDALPYCLLRAKSEFIRDANHNPADYGENIGRGTLPHLIWTCQMVNALWTGELIQKNNDNHDIDYVPYADTREHTFWGHLDASRLNVPRYQNMFRIAIWLFFLVVYSQAGKSYTSRRKHSHNLFVSPRASRAAGQKSPGIGPMGSFALCHGPILRYRSTAMCTNLNLSPQFYSLLRFSTWRAFSFWNFVAFITDSLLVTAFTLRVVGIYATGDDIAAMRLASFQLLSVLGIGFGQGLFALDAADGSTEGPSVVINVLVQSLLGGSDFGKYAGSVPGLILYYLWNTVTAIILLNVLISLFSSAYSEVIADAEAQYLAFFAGKTVNMIRAPDTFVYPAPFNLIETFFIAPFEFFPKFRLSAKTYSQLNRYVMSTLFFIPLSFIALYEASLDKQEHIWTNKWLRSSEMTDDDSPLVRNPVVSEEEGHGMTISRVPFEELIKVFPNTHESSEASIIKEIQEVKAQLARLIRKLDG</sequence>
<dbReference type="AlphaFoldDB" id="A0A9P7GSJ3"/>
<dbReference type="PANTHER" id="PTHR35859">
    <property type="entry name" value="NONSELECTIVE CATION CHANNEL PROTEIN"/>
    <property type="match status" value="1"/>
</dbReference>
<feature type="domain" description="YVC1 N-terminal linker helical" evidence="2">
    <location>
        <begin position="120"/>
        <end position="156"/>
    </location>
</feature>
<proteinExistence type="predicted"/>